<dbReference type="Pfam" id="PF14261">
    <property type="entry name" value="DUF4351"/>
    <property type="match status" value="1"/>
</dbReference>
<dbReference type="Proteomes" id="UP001576784">
    <property type="component" value="Unassembled WGS sequence"/>
</dbReference>
<evidence type="ECO:0000313" key="3">
    <source>
        <dbReference type="Proteomes" id="UP001576784"/>
    </source>
</evidence>
<organism evidence="2 3">
    <name type="scientific">Floridaenema flaviceps BLCC-F50</name>
    <dbReference type="NCBI Taxonomy" id="3153642"/>
    <lineage>
        <taxon>Bacteria</taxon>
        <taxon>Bacillati</taxon>
        <taxon>Cyanobacteriota</taxon>
        <taxon>Cyanophyceae</taxon>
        <taxon>Oscillatoriophycideae</taxon>
        <taxon>Aerosakkonematales</taxon>
        <taxon>Aerosakkonemataceae</taxon>
        <taxon>Floridanema</taxon>
        <taxon>Floridanema flaviceps</taxon>
    </lineage>
</organism>
<evidence type="ECO:0000259" key="1">
    <source>
        <dbReference type="Pfam" id="PF14261"/>
    </source>
</evidence>
<reference evidence="2 3" key="1">
    <citation type="submission" date="2024-09" db="EMBL/GenBank/DDBJ databases">
        <title>Floridaenema gen nov. (Aerosakkonemataceae, Aerosakkonematales ord. nov., Cyanobacteria) from benthic tropical and subtropical fresh waters, with the description of four new species.</title>
        <authorList>
            <person name="Moretto J.A."/>
            <person name="Berthold D.E."/>
            <person name="Lefler F.W."/>
            <person name="Huang I.-S."/>
            <person name="Laughinghouse H. IV."/>
        </authorList>
    </citation>
    <scope>NUCLEOTIDE SEQUENCE [LARGE SCALE GENOMIC DNA]</scope>
    <source>
        <strain evidence="2 3">BLCC-F50</strain>
    </source>
</reference>
<proteinExistence type="predicted"/>
<protein>
    <submittedName>
        <fullName evidence="2">DUF4351 domain-containing protein</fullName>
    </submittedName>
</protein>
<dbReference type="InterPro" id="IPR025587">
    <property type="entry name" value="DUF4351"/>
</dbReference>
<evidence type="ECO:0000313" key="2">
    <source>
        <dbReference type="EMBL" id="MFB2892383.1"/>
    </source>
</evidence>
<feature type="domain" description="DUF4351" evidence="1">
    <location>
        <begin position="2"/>
        <end position="29"/>
    </location>
</feature>
<sequence>MSSLGLSVLEDLGEALLDFSSLDDLSVWLDAH</sequence>
<comment type="caution">
    <text evidence="2">The sequence shown here is derived from an EMBL/GenBank/DDBJ whole genome shotgun (WGS) entry which is preliminary data.</text>
</comment>
<gene>
    <name evidence="2" type="ORF">ACE1CI_05490</name>
</gene>
<dbReference type="EMBL" id="JBHFNR010000032">
    <property type="protein sequence ID" value="MFB2892383.1"/>
    <property type="molecule type" value="Genomic_DNA"/>
</dbReference>
<accession>A0ABV4XMD2</accession>
<keyword evidence="3" id="KW-1185">Reference proteome</keyword>
<name>A0ABV4XMD2_9CYAN</name>
<dbReference type="RefSeq" id="WP_413262086.1">
    <property type="nucleotide sequence ID" value="NZ_JBHFNR010000032.1"/>
</dbReference>